<evidence type="ECO:0008006" key="9">
    <source>
        <dbReference type="Google" id="ProtNLM"/>
    </source>
</evidence>
<feature type="transmembrane region" description="Helical" evidence="6">
    <location>
        <begin position="373"/>
        <end position="392"/>
    </location>
</feature>
<keyword evidence="3 6" id="KW-1133">Transmembrane helix</keyword>
<organism evidence="7 8">
    <name type="scientific">Rhizopus oryzae</name>
    <name type="common">Mucormycosis agent</name>
    <name type="synonym">Rhizopus arrhizus var. delemar</name>
    <dbReference type="NCBI Taxonomy" id="64495"/>
    <lineage>
        <taxon>Eukaryota</taxon>
        <taxon>Fungi</taxon>
        <taxon>Fungi incertae sedis</taxon>
        <taxon>Mucoromycota</taxon>
        <taxon>Mucoromycotina</taxon>
        <taxon>Mucoromycetes</taxon>
        <taxon>Mucorales</taxon>
        <taxon>Mucorineae</taxon>
        <taxon>Rhizopodaceae</taxon>
        <taxon>Rhizopus</taxon>
    </lineage>
</organism>
<keyword evidence="8" id="KW-1185">Reference proteome</keyword>
<dbReference type="GO" id="GO:0022857">
    <property type="term" value="F:transmembrane transporter activity"/>
    <property type="evidence" value="ECO:0007669"/>
    <property type="project" value="InterPro"/>
</dbReference>
<evidence type="ECO:0000256" key="5">
    <source>
        <dbReference type="SAM" id="MobiDB-lite"/>
    </source>
</evidence>
<dbReference type="AlphaFoldDB" id="A0A9P6X9G4"/>
<feature type="transmembrane region" description="Helical" evidence="6">
    <location>
        <begin position="404"/>
        <end position="431"/>
    </location>
</feature>
<evidence type="ECO:0000256" key="6">
    <source>
        <dbReference type="SAM" id="Phobius"/>
    </source>
</evidence>
<protein>
    <recommendedName>
        <fullName evidence="9">Major facilitator superfamily (MFS) profile domain-containing protein</fullName>
    </recommendedName>
</protein>
<dbReference type="Pfam" id="PF07690">
    <property type="entry name" value="MFS_1"/>
    <property type="match status" value="1"/>
</dbReference>
<feature type="transmembrane region" description="Helical" evidence="6">
    <location>
        <begin position="273"/>
        <end position="293"/>
    </location>
</feature>
<keyword evidence="4 6" id="KW-0472">Membrane</keyword>
<name>A0A9P6X9G4_RHIOR</name>
<feature type="transmembrane region" description="Helical" evidence="6">
    <location>
        <begin position="155"/>
        <end position="175"/>
    </location>
</feature>
<dbReference type="InterPro" id="IPR049680">
    <property type="entry name" value="FLVCR1-2_SLC49-like"/>
</dbReference>
<dbReference type="OrthoDB" id="422206at2759"/>
<dbReference type="Gene3D" id="1.20.1250.20">
    <property type="entry name" value="MFS general substrate transporter like domains"/>
    <property type="match status" value="2"/>
</dbReference>
<sequence>MTLSGSNSFMTAEQDNSVRYSAPQELPLTRRNSQSDLDRLEARSVKERWEGQVCESQGDDWKNTRSRRSSRSDGVGSGHTIINDPAAYQTKPGDIRYPTEHDPNAFELKTYPTAWIVLSLVVLLRTAVAIFGSTFSPIPKVIAEFLGVSLSEINWLYNIMGMTYIIISCGTSWLYEAIGVKWSLFAAGMFLTVGCWIRWIAVKITPPSFGVMMLGQTIASISAPLSLNIMTVFSSLWFTEDRRATASVFIASNYGGIIAMFLMPAIATGADKIEITVIMVAVICTAATIPFAFTPAKPKTPASLPPLREIDPDSGKEIKVSLLQGTLLLFKNPHFLIIFVIHGLNIGLSIAWSGLMNQVISPYGYTNGEIGNIAAIGVVGGSIGCFVAGPILDRTKQHKILLKLMSPVIFSTYLAFIFIIKTEAFAAILYVNFLNQFFLSFIVPICVELGVETTYPITNSIPTSLLWQLGQLIGFILVLVMDRFREPEGSPKNNMYRALVFQASLAAILMLFAMIFDGPMARTEALSKTRESNLTEKLPVNFDQNAHFSGYDNVSSDTIQAGGRSEPKHDAHIV</sequence>
<evidence type="ECO:0000256" key="2">
    <source>
        <dbReference type="ARBA" id="ARBA00022692"/>
    </source>
</evidence>
<feature type="transmembrane region" description="Helical" evidence="6">
    <location>
        <begin position="221"/>
        <end position="239"/>
    </location>
</feature>
<gene>
    <name evidence="7" type="ORF">G6F64_006056</name>
</gene>
<dbReference type="SUPFAM" id="SSF103473">
    <property type="entry name" value="MFS general substrate transporter"/>
    <property type="match status" value="1"/>
</dbReference>
<dbReference type="PANTHER" id="PTHR10924:SF6">
    <property type="entry name" value="SOLUTE CARRIER FAMILY 49 MEMBER A3"/>
    <property type="match status" value="1"/>
</dbReference>
<comment type="caution">
    <text evidence="7">The sequence shown here is derived from an EMBL/GenBank/DDBJ whole genome shotgun (WGS) entry which is preliminary data.</text>
</comment>
<feature type="transmembrane region" description="Helical" evidence="6">
    <location>
        <begin position="114"/>
        <end position="135"/>
    </location>
</feature>
<feature type="compositionally biased region" description="Basic and acidic residues" evidence="5">
    <location>
        <begin position="36"/>
        <end position="50"/>
    </location>
</feature>
<feature type="transmembrane region" description="Helical" evidence="6">
    <location>
        <begin position="465"/>
        <end position="484"/>
    </location>
</feature>
<comment type="subcellular location">
    <subcellularLocation>
        <location evidence="1">Membrane</location>
        <topology evidence="1">Multi-pass membrane protein</topology>
    </subcellularLocation>
</comment>
<feature type="transmembrane region" description="Helical" evidence="6">
    <location>
        <begin position="246"/>
        <end position="267"/>
    </location>
</feature>
<evidence type="ECO:0000256" key="1">
    <source>
        <dbReference type="ARBA" id="ARBA00004141"/>
    </source>
</evidence>
<accession>A0A9P6X9G4</accession>
<evidence type="ECO:0000256" key="4">
    <source>
        <dbReference type="ARBA" id="ARBA00023136"/>
    </source>
</evidence>
<reference evidence="7" key="1">
    <citation type="journal article" date="2020" name="Microb. Genom.">
        <title>Genetic diversity of clinical and environmental Mucorales isolates obtained from an investigation of mucormycosis cases among solid organ transplant recipients.</title>
        <authorList>
            <person name="Nguyen M.H."/>
            <person name="Kaul D."/>
            <person name="Muto C."/>
            <person name="Cheng S.J."/>
            <person name="Richter R.A."/>
            <person name="Bruno V.M."/>
            <person name="Liu G."/>
            <person name="Beyhan S."/>
            <person name="Sundermann A.J."/>
            <person name="Mounaud S."/>
            <person name="Pasculle A.W."/>
            <person name="Nierman W.C."/>
            <person name="Driscoll E."/>
            <person name="Cumbie R."/>
            <person name="Clancy C.J."/>
            <person name="Dupont C.L."/>
        </authorList>
    </citation>
    <scope>NUCLEOTIDE SEQUENCE</scope>
    <source>
        <strain evidence="7">GL11</strain>
    </source>
</reference>
<dbReference type="EMBL" id="JAANQT010000781">
    <property type="protein sequence ID" value="KAG1308428.1"/>
    <property type="molecule type" value="Genomic_DNA"/>
</dbReference>
<dbReference type="PANTHER" id="PTHR10924">
    <property type="entry name" value="MAJOR FACILITATOR SUPERFAMILY PROTEIN-RELATED"/>
    <property type="match status" value="1"/>
</dbReference>
<evidence type="ECO:0000256" key="3">
    <source>
        <dbReference type="ARBA" id="ARBA00022989"/>
    </source>
</evidence>
<feature type="transmembrane region" description="Helical" evidence="6">
    <location>
        <begin position="182"/>
        <end position="201"/>
    </location>
</feature>
<keyword evidence="2 6" id="KW-0812">Transmembrane</keyword>
<feature type="transmembrane region" description="Helical" evidence="6">
    <location>
        <begin position="496"/>
        <end position="516"/>
    </location>
</feature>
<evidence type="ECO:0000313" key="7">
    <source>
        <dbReference type="EMBL" id="KAG1308428.1"/>
    </source>
</evidence>
<feature type="transmembrane region" description="Helical" evidence="6">
    <location>
        <begin position="335"/>
        <end position="353"/>
    </location>
</feature>
<dbReference type="Proteomes" id="UP000716291">
    <property type="component" value="Unassembled WGS sequence"/>
</dbReference>
<evidence type="ECO:0000313" key="8">
    <source>
        <dbReference type="Proteomes" id="UP000716291"/>
    </source>
</evidence>
<proteinExistence type="predicted"/>
<dbReference type="GO" id="GO:0016020">
    <property type="term" value="C:membrane"/>
    <property type="evidence" value="ECO:0007669"/>
    <property type="project" value="UniProtKB-SubCell"/>
</dbReference>
<dbReference type="InterPro" id="IPR011701">
    <property type="entry name" value="MFS"/>
</dbReference>
<feature type="region of interest" description="Disordered" evidence="5">
    <location>
        <begin position="1"/>
        <end position="89"/>
    </location>
</feature>
<dbReference type="InterPro" id="IPR036259">
    <property type="entry name" value="MFS_trans_sf"/>
</dbReference>
<feature type="compositionally biased region" description="Polar residues" evidence="5">
    <location>
        <begin position="1"/>
        <end position="19"/>
    </location>
</feature>